<proteinExistence type="predicted"/>
<dbReference type="Proteomes" id="UP000070544">
    <property type="component" value="Unassembled WGS sequence"/>
</dbReference>
<feature type="domain" description="NADP-dependent oxidoreductase" evidence="2">
    <location>
        <begin position="21"/>
        <end position="317"/>
    </location>
</feature>
<dbReference type="OMA" id="TWKYCET"/>
<dbReference type="Pfam" id="PF00248">
    <property type="entry name" value="Aldo_ket_red"/>
    <property type="match status" value="1"/>
</dbReference>
<dbReference type="Gene3D" id="3.20.20.100">
    <property type="entry name" value="NADP-dependent oxidoreductase domain"/>
    <property type="match status" value="1"/>
</dbReference>
<evidence type="ECO:0000313" key="3">
    <source>
        <dbReference type="EMBL" id="KXS10935.1"/>
    </source>
</evidence>
<dbReference type="STRING" id="1344416.A0A139A333"/>
<dbReference type="GO" id="GO:0005737">
    <property type="term" value="C:cytoplasm"/>
    <property type="evidence" value="ECO:0007669"/>
    <property type="project" value="TreeGrafter"/>
</dbReference>
<evidence type="ECO:0000313" key="4">
    <source>
        <dbReference type="Proteomes" id="UP000070544"/>
    </source>
</evidence>
<dbReference type="AlphaFoldDB" id="A0A139A333"/>
<dbReference type="PANTHER" id="PTHR43625">
    <property type="entry name" value="AFLATOXIN B1 ALDEHYDE REDUCTASE"/>
    <property type="match status" value="1"/>
</dbReference>
<keyword evidence="1" id="KW-0560">Oxidoreductase</keyword>
<evidence type="ECO:0000259" key="2">
    <source>
        <dbReference type="Pfam" id="PF00248"/>
    </source>
</evidence>
<dbReference type="InterPro" id="IPR050791">
    <property type="entry name" value="Aldo-Keto_reductase"/>
</dbReference>
<dbReference type="InterPro" id="IPR023210">
    <property type="entry name" value="NADP_OxRdtase_dom"/>
</dbReference>
<evidence type="ECO:0000256" key="1">
    <source>
        <dbReference type="ARBA" id="ARBA00023002"/>
    </source>
</evidence>
<dbReference type="OrthoDB" id="37537at2759"/>
<organism evidence="3 4">
    <name type="scientific">Gonapodya prolifera (strain JEL478)</name>
    <name type="common">Monoblepharis prolifera</name>
    <dbReference type="NCBI Taxonomy" id="1344416"/>
    <lineage>
        <taxon>Eukaryota</taxon>
        <taxon>Fungi</taxon>
        <taxon>Fungi incertae sedis</taxon>
        <taxon>Chytridiomycota</taxon>
        <taxon>Chytridiomycota incertae sedis</taxon>
        <taxon>Monoblepharidomycetes</taxon>
        <taxon>Monoblepharidales</taxon>
        <taxon>Gonapodyaceae</taxon>
        <taxon>Gonapodya</taxon>
    </lineage>
</organism>
<gene>
    <name evidence="3" type="ORF">M427DRAFT_457335</name>
</gene>
<protein>
    <submittedName>
        <fullName evidence="3">Putative oxidoreductase</fullName>
    </submittedName>
</protein>
<dbReference type="EMBL" id="KQ965811">
    <property type="protein sequence ID" value="KXS10935.1"/>
    <property type="molecule type" value="Genomic_DNA"/>
</dbReference>
<dbReference type="InterPro" id="IPR036812">
    <property type="entry name" value="NAD(P)_OxRdtase_dom_sf"/>
</dbReference>
<dbReference type="SUPFAM" id="SSF51430">
    <property type="entry name" value="NAD(P)-linked oxidoreductase"/>
    <property type="match status" value="1"/>
</dbReference>
<dbReference type="PANTHER" id="PTHR43625:SF40">
    <property type="entry name" value="ALDO-KETO REDUCTASE YAKC [NADP(+)]"/>
    <property type="match status" value="1"/>
</dbReference>
<dbReference type="CDD" id="cd19076">
    <property type="entry name" value="AKR_AKR13A_13D"/>
    <property type="match status" value="1"/>
</dbReference>
<reference evidence="3 4" key="1">
    <citation type="journal article" date="2015" name="Genome Biol. Evol.">
        <title>Phylogenomic analyses indicate that early fungi evolved digesting cell walls of algal ancestors of land plants.</title>
        <authorList>
            <person name="Chang Y."/>
            <person name="Wang S."/>
            <person name="Sekimoto S."/>
            <person name="Aerts A.L."/>
            <person name="Choi C."/>
            <person name="Clum A."/>
            <person name="LaButti K.M."/>
            <person name="Lindquist E.A."/>
            <person name="Yee Ngan C."/>
            <person name="Ohm R.A."/>
            <person name="Salamov A.A."/>
            <person name="Grigoriev I.V."/>
            <person name="Spatafora J.W."/>
            <person name="Berbee M.L."/>
        </authorList>
    </citation>
    <scope>NUCLEOTIDE SEQUENCE [LARGE SCALE GENOMIC DNA]</scope>
    <source>
        <strain evidence="3 4">JEL478</strain>
    </source>
</reference>
<name>A0A139A333_GONPJ</name>
<dbReference type="GO" id="GO:0016491">
    <property type="term" value="F:oxidoreductase activity"/>
    <property type="evidence" value="ECO:0007669"/>
    <property type="project" value="UniProtKB-KW"/>
</dbReference>
<accession>A0A139A333</accession>
<sequence length="337" mass="37255">MSSTVTVPKKPFARTGVQVSRIGFGCMGMSFAYGPPMPEDQALELIGKVLELGCNFFDTADMYGIGHNEKLLAKAFKKYGREKFFLATKFSFVIDPVTKARSVRGDPEYVKQACKASLERLETDYIDLYYQHRVDPKTPIEDTVAAMAELVQEGKVRYLGLSEASAATIRRAHKVHPISAVQSEFSLWELGPLENGVIDTCRELGIAFVPYSPLGRGFLSGEVRKLSDLGKDDFRLTLPRFQGDNFDFNIQLVDAVAALGKKKGVTASQIALAWVLSKGDEMFPIPGTTKVTRLAENLASASIHLSAEDLAEIDQLIKKFQVKGDRYNAMGMKMVHL</sequence>
<keyword evidence="4" id="KW-1185">Reference proteome</keyword>